<feature type="compositionally biased region" description="Polar residues" evidence="1">
    <location>
        <begin position="1"/>
        <end position="10"/>
    </location>
</feature>
<dbReference type="AlphaFoldDB" id="A0A8R7TF43"/>
<evidence type="ECO:0000313" key="2">
    <source>
        <dbReference type="EnsemblPlants" id="TuG1812G0200001883.01.T01"/>
    </source>
</evidence>
<evidence type="ECO:0000313" key="3">
    <source>
        <dbReference type="Proteomes" id="UP000015106"/>
    </source>
</evidence>
<evidence type="ECO:0000256" key="1">
    <source>
        <dbReference type="SAM" id="MobiDB-lite"/>
    </source>
</evidence>
<accession>A0A8R7TF43</accession>
<reference evidence="2" key="2">
    <citation type="submission" date="2018-03" db="EMBL/GenBank/DDBJ databases">
        <title>The Triticum urartu genome reveals the dynamic nature of wheat genome evolution.</title>
        <authorList>
            <person name="Ling H."/>
            <person name="Ma B."/>
            <person name="Shi X."/>
            <person name="Liu H."/>
            <person name="Dong L."/>
            <person name="Sun H."/>
            <person name="Cao Y."/>
            <person name="Gao Q."/>
            <person name="Zheng S."/>
            <person name="Li Y."/>
            <person name="Yu Y."/>
            <person name="Du H."/>
            <person name="Qi M."/>
            <person name="Li Y."/>
            <person name="Yu H."/>
            <person name="Cui Y."/>
            <person name="Wang N."/>
            <person name="Chen C."/>
            <person name="Wu H."/>
            <person name="Zhao Y."/>
            <person name="Zhang J."/>
            <person name="Li Y."/>
            <person name="Zhou W."/>
            <person name="Zhang B."/>
            <person name="Hu W."/>
            <person name="Eijk M."/>
            <person name="Tang J."/>
            <person name="Witsenboer H."/>
            <person name="Zhao S."/>
            <person name="Li Z."/>
            <person name="Zhang A."/>
            <person name="Wang D."/>
            <person name="Liang C."/>
        </authorList>
    </citation>
    <scope>NUCLEOTIDE SEQUENCE [LARGE SCALE GENOMIC DNA]</scope>
    <source>
        <strain evidence="2">cv. G1812</strain>
    </source>
</reference>
<name>A0A8R7TF43_TRIUA</name>
<proteinExistence type="predicted"/>
<dbReference type="Gramene" id="TuG1812G0200001883.01.T01">
    <property type="protein sequence ID" value="TuG1812G0200001883.01.T01"/>
    <property type="gene ID" value="TuG1812G0200001883.01"/>
</dbReference>
<organism evidence="2 3">
    <name type="scientific">Triticum urartu</name>
    <name type="common">Red wild einkorn</name>
    <name type="synonym">Crithodium urartu</name>
    <dbReference type="NCBI Taxonomy" id="4572"/>
    <lineage>
        <taxon>Eukaryota</taxon>
        <taxon>Viridiplantae</taxon>
        <taxon>Streptophyta</taxon>
        <taxon>Embryophyta</taxon>
        <taxon>Tracheophyta</taxon>
        <taxon>Spermatophyta</taxon>
        <taxon>Magnoliopsida</taxon>
        <taxon>Liliopsida</taxon>
        <taxon>Poales</taxon>
        <taxon>Poaceae</taxon>
        <taxon>BOP clade</taxon>
        <taxon>Pooideae</taxon>
        <taxon>Triticodae</taxon>
        <taxon>Triticeae</taxon>
        <taxon>Triticinae</taxon>
        <taxon>Triticum</taxon>
    </lineage>
</organism>
<protein>
    <submittedName>
        <fullName evidence="2">Uncharacterized protein</fullName>
    </submittedName>
</protein>
<keyword evidence="3" id="KW-1185">Reference proteome</keyword>
<sequence length="86" mass="9874">MARSSHSMSFGQGRKWPSCPWRPGAEQRWSHTSYAVAQTLVNRCFSNVTHPLAEYCCHIHNGRVPVQLTMQMMKMLISRSAVFCIF</sequence>
<reference evidence="3" key="1">
    <citation type="journal article" date="2013" name="Nature">
        <title>Draft genome of the wheat A-genome progenitor Triticum urartu.</title>
        <authorList>
            <person name="Ling H.Q."/>
            <person name="Zhao S."/>
            <person name="Liu D."/>
            <person name="Wang J."/>
            <person name="Sun H."/>
            <person name="Zhang C."/>
            <person name="Fan H."/>
            <person name="Li D."/>
            <person name="Dong L."/>
            <person name="Tao Y."/>
            <person name="Gao C."/>
            <person name="Wu H."/>
            <person name="Li Y."/>
            <person name="Cui Y."/>
            <person name="Guo X."/>
            <person name="Zheng S."/>
            <person name="Wang B."/>
            <person name="Yu K."/>
            <person name="Liang Q."/>
            <person name="Yang W."/>
            <person name="Lou X."/>
            <person name="Chen J."/>
            <person name="Feng M."/>
            <person name="Jian J."/>
            <person name="Zhang X."/>
            <person name="Luo G."/>
            <person name="Jiang Y."/>
            <person name="Liu J."/>
            <person name="Wang Z."/>
            <person name="Sha Y."/>
            <person name="Zhang B."/>
            <person name="Wu H."/>
            <person name="Tang D."/>
            <person name="Shen Q."/>
            <person name="Xue P."/>
            <person name="Zou S."/>
            <person name="Wang X."/>
            <person name="Liu X."/>
            <person name="Wang F."/>
            <person name="Yang Y."/>
            <person name="An X."/>
            <person name="Dong Z."/>
            <person name="Zhang K."/>
            <person name="Zhang X."/>
            <person name="Luo M.C."/>
            <person name="Dvorak J."/>
            <person name="Tong Y."/>
            <person name="Wang J."/>
            <person name="Yang H."/>
            <person name="Li Z."/>
            <person name="Wang D."/>
            <person name="Zhang A."/>
            <person name="Wang J."/>
        </authorList>
    </citation>
    <scope>NUCLEOTIDE SEQUENCE</scope>
    <source>
        <strain evidence="3">cv. G1812</strain>
    </source>
</reference>
<feature type="region of interest" description="Disordered" evidence="1">
    <location>
        <begin position="1"/>
        <end position="25"/>
    </location>
</feature>
<dbReference type="EnsemblPlants" id="TuG1812G0200001883.01.T01">
    <property type="protein sequence ID" value="TuG1812G0200001883.01.T01"/>
    <property type="gene ID" value="TuG1812G0200001883.01"/>
</dbReference>
<reference evidence="2" key="3">
    <citation type="submission" date="2022-06" db="UniProtKB">
        <authorList>
            <consortium name="EnsemblPlants"/>
        </authorList>
    </citation>
    <scope>IDENTIFICATION</scope>
</reference>
<dbReference type="Proteomes" id="UP000015106">
    <property type="component" value="Chromosome 2"/>
</dbReference>